<dbReference type="InterPro" id="IPR001017">
    <property type="entry name" value="DH_E1"/>
</dbReference>
<dbReference type="Pfam" id="PF16870">
    <property type="entry name" value="OxoGdeHyase_C"/>
    <property type="match status" value="1"/>
</dbReference>
<keyword evidence="8" id="KW-0786">Thiamine pyrophosphate</keyword>
<dbReference type="AlphaFoldDB" id="A0A0F3MT04"/>
<dbReference type="Pfam" id="PF02779">
    <property type="entry name" value="Transket_pyr"/>
    <property type="match status" value="1"/>
</dbReference>
<dbReference type="InterPro" id="IPR029061">
    <property type="entry name" value="THDP-binding"/>
</dbReference>
<dbReference type="Pfam" id="PF16078">
    <property type="entry name" value="2-oxogl_dehyd_N"/>
    <property type="match status" value="1"/>
</dbReference>
<feature type="domain" description="Transketolase-like pyrimidine-binding" evidence="12">
    <location>
        <begin position="634"/>
        <end position="827"/>
    </location>
</feature>
<evidence type="ECO:0000313" key="13">
    <source>
        <dbReference type="EMBL" id="KJV58923.1"/>
    </source>
</evidence>
<dbReference type="PATRIC" id="fig|1359196.3.peg.1273"/>
<proteinExistence type="inferred from homology"/>
<keyword evidence="9" id="KW-0324">Glycolysis</keyword>
<protein>
    <recommendedName>
        <fullName evidence="6">2-oxoglutarate dehydrogenase E1 component</fullName>
        <ecNumber evidence="5">1.2.4.2</ecNumber>
    </recommendedName>
    <alternativeName>
        <fullName evidence="10">Alpha-ketoglutarate dehydrogenase</fullName>
    </alternativeName>
</protein>
<reference evidence="13 14" key="1">
    <citation type="submission" date="2015-01" db="EMBL/GenBank/DDBJ databases">
        <title>Genome Sequencing of Rickettsiales.</title>
        <authorList>
            <person name="Daugherty S.C."/>
            <person name="Su Q."/>
            <person name="Abolude K."/>
            <person name="Beier-Sexton M."/>
            <person name="Carlyon J.A."/>
            <person name="Carter R."/>
            <person name="Day N.P."/>
            <person name="Dumler S.J."/>
            <person name="Dyachenko V."/>
            <person name="Godinez A."/>
            <person name="Kurtti T.J."/>
            <person name="Lichay M."/>
            <person name="Mullins K.E."/>
            <person name="Ott S."/>
            <person name="Pappas-Brown V."/>
            <person name="Paris D.H."/>
            <person name="Patel P."/>
            <person name="Richards A.L."/>
            <person name="Sadzewicz L."/>
            <person name="Sears K."/>
            <person name="Seidman D."/>
            <person name="Sengamalay N."/>
            <person name="Stenos J."/>
            <person name="Tallon L.J."/>
            <person name="Vincent G."/>
            <person name="Fraser C.M."/>
            <person name="Munderloh U."/>
            <person name="Dunning-Hotopp J.C."/>
        </authorList>
    </citation>
    <scope>NUCLEOTIDE SEQUENCE [LARGE SCALE GENOMIC DNA]</scope>
    <source>
        <strain evidence="13 14">Pedreira</strain>
    </source>
</reference>
<comment type="subunit">
    <text evidence="4">Homodimer. Part of the 2-oxoglutarate dehydrogenase (OGDH) complex composed of E1 (2-oxoglutarate dehydrogenase), E2 (dihydrolipoamide succinyltransferase) and E3 (dihydrolipoamide dehydrogenase); the complex contains multiple copies of the three enzymatic components (E1, E2 and E3).</text>
</comment>
<dbReference type="GO" id="GO:0006096">
    <property type="term" value="P:glycolytic process"/>
    <property type="evidence" value="ECO:0007669"/>
    <property type="project" value="UniProtKB-KW"/>
</dbReference>
<evidence type="ECO:0000256" key="4">
    <source>
        <dbReference type="ARBA" id="ARBA00011301"/>
    </source>
</evidence>
<dbReference type="PIRSF" id="PIRSF000157">
    <property type="entry name" value="Oxoglu_dh_E1"/>
    <property type="match status" value="1"/>
</dbReference>
<evidence type="ECO:0000256" key="3">
    <source>
        <dbReference type="ARBA" id="ARBA00006936"/>
    </source>
</evidence>
<dbReference type="InterPro" id="IPR031717">
    <property type="entry name" value="ODO-1/KGD_C"/>
</dbReference>
<dbReference type="InterPro" id="IPR032106">
    <property type="entry name" value="2-oxogl_dehyd_N"/>
</dbReference>
<evidence type="ECO:0000256" key="7">
    <source>
        <dbReference type="ARBA" id="ARBA00023002"/>
    </source>
</evidence>
<evidence type="ECO:0000256" key="11">
    <source>
        <dbReference type="ARBA" id="ARBA00051911"/>
    </source>
</evidence>
<dbReference type="PANTHER" id="PTHR23152:SF4">
    <property type="entry name" value="2-OXOADIPATE DEHYDROGENASE COMPLEX COMPONENT E1"/>
    <property type="match status" value="1"/>
</dbReference>
<dbReference type="InterPro" id="IPR005728">
    <property type="entry name" value="RPE1"/>
</dbReference>
<dbReference type="GO" id="GO:0004591">
    <property type="term" value="F:oxoglutarate dehydrogenase (succinyl-transferring) activity"/>
    <property type="evidence" value="ECO:0007669"/>
    <property type="project" value="UniProtKB-EC"/>
</dbReference>
<comment type="cofactor">
    <cofactor evidence="1">
        <name>thiamine diphosphate</name>
        <dbReference type="ChEBI" id="CHEBI:58937"/>
    </cofactor>
</comment>
<dbReference type="Gene3D" id="3.40.50.11610">
    <property type="entry name" value="Multifunctional 2-oxoglutarate metabolism enzyme, C-terminal domain"/>
    <property type="match status" value="1"/>
</dbReference>
<evidence type="ECO:0000256" key="5">
    <source>
        <dbReference type="ARBA" id="ARBA00012280"/>
    </source>
</evidence>
<evidence type="ECO:0000313" key="14">
    <source>
        <dbReference type="Proteomes" id="UP000033475"/>
    </source>
</evidence>
<sequence>MEEDLKKTGYLFGGNAVFVDELYRQYLANPASVDQTWQEFFAGIKDNSTVLNKSTAKIIIPYEIKKEPLNNNLSSEVLNNRHLAKPAYREEFKGDTERSTAAYIDIREDASTGSTSKLPLEAKFGKMSSLKAKEMINTYRKHAHYLANLDPLGLELRKTKNDLKLNIETFGLDNSQLEKNINITDEFVGNWNCKLSELVTKLDKTYTGSIGVEFEQIENVEEKNWLYNKLESEVTFSSEDKKTILNDLVEVEGFEQYLHTKFPGAKRFSVEGGDASIVAMSKAIDLSMNQGVEEIVIGMAHRGRLNTLTKVVGKPYKAVIAGFISGSVFPDELNVSGDVKYHLGYSSDRTIDNKKIHLSLADNPSHLEAVNPIVAGKVRAKQDILGDTKRSKVKAILVHGDAAFCGQGVVAESLSMSPLAAYDIGGILHFVINNQLGFTANAADTRASRYSTEFAKIIAAPILHVNGDDIEAVLKATNIAVEYRQKFGKDVVVEIICYRKYGHNEGDEPMYTQGKMYNIIKSKPTPGNIYANELVKSGIIDNNYFAKLKEEFKAKLDKEFEQAKNYKPEAHFLGGLWQGISRIRTQAAITGVGKKTLQDLGTKLCEIPKDFAVNPKLVKLFEARKATLTSDQPIDWATAEQLAFASLLSEGTNIRLTGQDCGRGTFSHRHSVLHNQIDDTTYIPLNNLSKTQAKYEVADSNLSEYAVLGFEYGYSLANPKNLVLWEAQFGDFANGAQIIFDQFISSSETKWLRMSGLVVLLPHAFEGQGPEHSSARLERFLQLAAEDNMYVTYPTTPASIFHLLRRQILDDTRKPLIIMSPKSLLRHKYAVSKLDELGENTTFLPVLDEVNKVDTNNITKVILCSGKVYYDLFEMRGNNSNIAIIRLEQLYPFEKKLVASLLKKYNRTQEFIWCQEEPKNMGAWRYIVSHLNDVLKEAGINNEFKYVGREESASPAVGSLQAHNKQQEKLLKEALGM</sequence>
<comment type="function">
    <text evidence="2">E1 component of the 2-oxoglutarate dehydrogenase (OGDH) complex which catalyzes the decarboxylation of 2-oxoglutarate, the first step in the conversion of 2-oxoglutarate to succinyl-CoA and CO(2).</text>
</comment>
<organism evidence="13 14">
    <name type="scientific">Rickettsia felis str. Pedreira</name>
    <dbReference type="NCBI Taxonomy" id="1359196"/>
    <lineage>
        <taxon>Bacteria</taxon>
        <taxon>Pseudomonadati</taxon>
        <taxon>Pseudomonadota</taxon>
        <taxon>Alphaproteobacteria</taxon>
        <taxon>Rickettsiales</taxon>
        <taxon>Rickettsiaceae</taxon>
        <taxon>Rickettsieae</taxon>
        <taxon>Rickettsia</taxon>
        <taxon>spotted fever group</taxon>
    </lineage>
</organism>
<dbReference type="Gene3D" id="3.40.50.12470">
    <property type="match status" value="1"/>
</dbReference>
<comment type="similarity">
    <text evidence="3">Belongs to the alpha-ketoglutarate dehydrogenase family.</text>
</comment>
<dbReference type="Gene3D" id="1.10.287.1150">
    <property type="entry name" value="TPP helical domain"/>
    <property type="match status" value="1"/>
</dbReference>
<evidence type="ECO:0000256" key="2">
    <source>
        <dbReference type="ARBA" id="ARBA00003906"/>
    </source>
</evidence>
<dbReference type="Gene3D" id="3.40.50.970">
    <property type="match status" value="1"/>
</dbReference>
<dbReference type="EMBL" id="LANQ01000001">
    <property type="protein sequence ID" value="KJV58923.1"/>
    <property type="molecule type" value="Genomic_DNA"/>
</dbReference>
<comment type="caution">
    <text evidence="13">The sequence shown here is derived from an EMBL/GenBank/DDBJ whole genome shotgun (WGS) entry which is preliminary data.</text>
</comment>
<evidence type="ECO:0000256" key="1">
    <source>
        <dbReference type="ARBA" id="ARBA00001964"/>
    </source>
</evidence>
<evidence type="ECO:0000259" key="12">
    <source>
        <dbReference type="SMART" id="SM00861"/>
    </source>
</evidence>
<dbReference type="GO" id="GO:0030976">
    <property type="term" value="F:thiamine pyrophosphate binding"/>
    <property type="evidence" value="ECO:0007669"/>
    <property type="project" value="InterPro"/>
</dbReference>
<dbReference type="InterPro" id="IPR005475">
    <property type="entry name" value="Transketolase-like_Pyr-bd"/>
</dbReference>
<dbReference type="InterPro" id="IPR042179">
    <property type="entry name" value="KGD_C_sf"/>
</dbReference>
<dbReference type="SMR" id="A0A0F3MT04"/>
<dbReference type="Proteomes" id="UP000033475">
    <property type="component" value="Unassembled WGS sequence"/>
</dbReference>
<dbReference type="NCBIfam" id="NF008907">
    <property type="entry name" value="PRK12270.1"/>
    <property type="match status" value="1"/>
</dbReference>
<dbReference type="InterPro" id="IPR011603">
    <property type="entry name" value="2oxoglutarate_DH_E1"/>
</dbReference>
<evidence type="ECO:0000256" key="9">
    <source>
        <dbReference type="ARBA" id="ARBA00023152"/>
    </source>
</evidence>
<keyword evidence="7 13" id="KW-0560">Oxidoreductase</keyword>
<dbReference type="GO" id="GO:0006099">
    <property type="term" value="P:tricarboxylic acid cycle"/>
    <property type="evidence" value="ECO:0007669"/>
    <property type="project" value="TreeGrafter"/>
</dbReference>
<dbReference type="CDD" id="cd02016">
    <property type="entry name" value="TPP_E1_OGDC_like"/>
    <property type="match status" value="1"/>
</dbReference>
<gene>
    <name evidence="13" type="primary">sucA</name>
    <name evidence="13" type="ORF">RFEPED_1318</name>
</gene>
<accession>A0A0F3MT04</accession>
<evidence type="ECO:0000256" key="8">
    <source>
        <dbReference type="ARBA" id="ARBA00023052"/>
    </source>
</evidence>
<dbReference type="NCBIfam" id="TIGR00239">
    <property type="entry name" value="2oxo_dh_E1"/>
    <property type="match status" value="1"/>
</dbReference>
<name>A0A0F3MT04_RICFI</name>
<dbReference type="GO" id="GO:0045252">
    <property type="term" value="C:oxoglutarate dehydrogenase complex"/>
    <property type="evidence" value="ECO:0007669"/>
    <property type="project" value="TreeGrafter"/>
</dbReference>
<comment type="catalytic activity">
    <reaction evidence="11">
        <text>N(6)-[(R)-lipoyl]-L-lysyl-[protein] + 2-oxoglutarate + H(+) = N(6)-[(R)-S(8)-succinyldihydrolipoyl]-L-lysyl-[protein] + CO2</text>
        <dbReference type="Rhea" id="RHEA:12188"/>
        <dbReference type="Rhea" id="RHEA-COMP:10474"/>
        <dbReference type="Rhea" id="RHEA-COMP:20092"/>
        <dbReference type="ChEBI" id="CHEBI:15378"/>
        <dbReference type="ChEBI" id="CHEBI:16526"/>
        <dbReference type="ChEBI" id="CHEBI:16810"/>
        <dbReference type="ChEBI" id="CHEBI:83099"/>
        <dbReference type="ChEBI" id="CHEBI:83120"/>
        <dbReference type="EC" id="1.2.4.2"/>
    </reaction>
</comment>
<dbReference type="EC" id="1.2.4.2" evidence="5"/>
<dbReference type="FunFam" id="3.40.50.12470:FF:000009">
    <property type="entry name" value="2-oxoglutarate dehydrogenase E1 component"/>
    <property type="match status" value="1"/>
</dbReference>
<dbReference type="NCBIfam" id="TIGR01045">
    <property type="entry name" value="RPE1"/>
    <property type="match status" value="1"/>
</dbReference>
<dbReference type="Pfam" id="PF00676">
    <property type="entry name" value="E1_dh"/>
    <property type="match status" value="1"/>
</dbReference>
<evidence type="ECO:0000256" key="10">
    <source>
        <dbReference type="ARBA" id="ARBA00030680"/>
    </source>
</evidence>
<dbReference type="PANTHER" id="PTHR23152">
    <property type="entry name" value="2-OXOGLUTARATE DEHYDROGENASE"/>
    <property type="match status" value="1"/>
</dbReference>
<dbReference type="RefSeq" id="WP_041405326.1">
    <property type="nucleotide sequence ID" value="NZ_LANQ01000001.1"/>
</dbReference>
<dbReference type="NCBIfam" id="NF006914">
    <property type="entry name" value="PRK09404.1"/>
    <property type="match status" value="1"/>
</dbReference>
<dbReference type="GO" id="GO:0005829">
    <property type="term" value="C:cytosol"/>
    <property type="evidence" value="ECO:0007669"/>
    <property type="project" value="TreeGrafter"/>
</dbReference>
<dbReference type="SMART" id="SM00861">
    <property type="entry name" value="Transket_pyr"/>
    <property type="match status" value="1"/>
</dbReference>
<evidence type="ECO:0000256" key="6">
    <source>
        <dbReference type="ARBA" id="ARBA00013321"/>
    </source>
</evidence>
<dbReference type="SUPFAM" id="SSF52518">
    <property type="entry name" value="Thiamin diphosphate-binding fold (THDP-binding)"/>
    <property type="match status" value="2"/>
</dbReference>